<evidence type="ECO:0000313" key="2">
    <source>
        <dbReference type="EMBL" id="SDG74508.1"/>
    </source>
</evidence>
<feature type="region of interest" description="Disordered" evidence="1">
    <location>
        <begin position="73"/>
        <end position="108"/>
    </location>
</feature>
<sequence>MIHSHLSMQTAVAGQRSANCELVWSIIGALSRATTSYPFFRKNSPAVVVSNHRLETPLARACSSIRETKLPARPMSQALRATTSDRSSASWPNRSNPMLPTSAPSSLSATRKLSSRDAWTSEAANWLFVSKVLMTSRSSLKAARICIVYAVAEIVRSQALAIARRPARTATKKAIADSIETKNTVHSTAT</sequence>
<reference evidence="2 3" key="1">
    <citation type="submission" date="2016-10" db="EMBL/GenBank/DDBJ databases">
        <authorList>
            <person name="de Groot N.N."/>
        </authorList>
    </citation>
    <scope>NUCLEOTIDE SEQUENCE [LARGE SCALE GENOMIC DNA]</scope>
    <source>
        <strain evidence="2 3">LMG 2247</strain>
    </source>
</reference>
<dbReference type="Proteomes" id="UP000199706">
    <property type="component" value="Unassembled WGS sequence"/>
</dbReference>
<dbReference type="AlphaFoldDB" id="A0A1G7WRJ7"/>
<evidence type="ECO:0000313" key="3">
    <source>
        <dbReference type="Proteomes" id="UP000199706"/>
    </source>
</evidence>
<accession>A0A1G7WRJ7</accession>
<dbReference type="EMBL" id="FNCJ01000005">
    <property type="protein sequence ID" value="SDG74508.1"/>
    <property type="molecule type" value="Genomic_DNA"/>
</dbReference>
<gene>
    <name evidence="2" type="ORF">SAMN05216466_10517</name>
</gene>
<name>A0A1G7WRJ7_9BURK</name>
<organism evidence="2 3">
    <name type="scientific">Paraburkholderia phenazinium</name>
    <dbReference type="NCBI Taxonomy" id="60549"/>
    <lineage>
        <taxon>Bacteria</taxon>
        <taxon>Pseudomonadati</taxon>
        <taxon>Pseudomonadota</taxon>
        <taxon>Betaproteobacteria</taxon>
        <taxon>Burkholderiales</taxon>
        <taxon>Burkholderiaceae</taxon>
        <taxon>Paraburkholderia</taxon>
    </lineage>
</organism>
<evidence type="ECO:0000256" key="1">
    <source>
        <dbReference type="SAM" id="MobiDB-lite"/>
    </source>
</evidence>
<protein>
    <submittedName>
        <fullName evidence="2">Uncharacterized protein</fullName>
    </submittedName>
</protein>
<proteinExistence type="predicted"/>
<feature type="compositionally biased region" description="Polar residues" evidence="1">
    <location>
        <begin position="79"/>
        <end position="108"/>
    </location>
</feature>